<dbReference type="AlphaFoldDB" id="A0A8C6UGR4"/>
<dbReference type="Pfam" id="PF00643">
    <property type="entry name" value="zf-B_box"/>
    <property type="match status" value="1"/>
</dbReference>
<dbReference type="Gene3D" id="4.10.830.40">
    <property type="match status" value="1"/>
</dbReference>
<proteinExistence type="predicted"/>
<dbReference type="GO" id="GO:0008270">
    <property type="term" value="F:zinc ion binding"/>
    <property type="evidence" value="ECO:0007669"/>
    <property type="project" value="UniProtKB-KW"/>
</dbReference>
<name>A0A8C6UGR4_9GOBI</name>
<dbReference type="InterPro" id="IPR051051">
    <property type="entry name" value="E3_ubiq-ligase_TRIM/RNF"/>
</dbReference>
<dbReference type="CDD" id="cd19802">
    <property type="entry name" value="Bbox1_TRIM8-like"/>
    <property type="match status" value="1"/>
</dbReference>
<dbReference type="PANTHER" id="PTHR25465">
    <property type="entry name" value="B-BOX DOMAIN CONTAINING"/>
    <property type="match status" value="1"/>
</dbReference>
<evidence type="ECO:0000256" key="4">
    <source>
        <dbReference type="PROSITE-ProRule" id="PRU00024"/>
    </source>
</evidence>
<keyword evidence="2 4" id="KW-0863">Zinc-finger</keyword>
<feature type="region of interest" description="Disordered" evidence="5">
    <location>
        <begin position="208"/>
        <end position="267"/>
    </location>
</feature>
<dbReference type="SUPFAM" id="SSF57845">
    <property type="entry name" value="B-box zinc-binding domain"/>
    <property type="match status" value="1"/>
</dbReference>
<dbReference type="InterPro" id="IPR000315">
    <property type="entry name" value="Znf_B-box"/>
</dbReference>
<evidence type="ECO:0000256" key="2">
    <source>
        <dbReference type="ARBA" id="ARBA00022771"/>
    </source>
</evidence>
<organism evidence="7 8">
    <name type="scientific">Neogobius melanostomus</name>
    <name type="common">round goby</name>
    <dbReference type="NCBI Taxonomy" id="47308"/>
    <lineage>
        <taxon>Eukaryota</taxon>
        <taxon>Metazoa</taxon>
        <taxon>Chordata</taxon>
        <taxon>Craniata</taxon>
        <taxon>Vertebrata</taxon>
        <taxon>Euteleostomi</taxon>
        <taxon>Actinopterygii</taxon>
        <taxon>Neopterygii</taxon>
        <taxon>Teleostei</taxon>
        <taxon>Neoteleostei</taxon>
        <taxon>Acanthomorphata</taxon>
        <taxon>Gobiaria</taxon>
        <taxon>Gobiiformes</taxon>
        <taxon>Gobioidei</taxon>
        <taxon>Gobiidae</taxon>
        <taxon>Benthophilinae</taxon>
        <taxon>Neogobiini</taxon>
        <taxon>Neogobius</taxon>
    </lineage>
</organism>
<evidence type="ECO:0000256" key="1">
    <source>
        <dbReference type="ARBA" id="ARBA00022723"/>
    </source>
</evidence>
<accession>A0A8C6UGR4</accession>
<dbReference type="PANTHER" id="PTHR25465:SF5">
    <property type="entry name" value="E3 UBIQUITIN_ISG15 LIGASE TRIM25-RELATED"/>
    <property type="match status" value="1"/>
</dbReference>
<keyword evidence="3" id="KW-0862">Zinc</keyword>
<evidence type="ECO:0000259" key="6">
    <source>
        <dbReference type="PROSITE" id="PS50119"/>
    </source>
</evidence>
<dbReference type="SMART" id="SM00336">
    <property type="entry name" value="BBOX"/>
    <property type="match status" value="1"/>
</dbReference>
<reference evidence="7" key="1">
    <citation type="submission" date="2025-08" db="UniProtKB">
        <authorList>
            <consortium name="Ensembl"/>
        </authorList>
    </citation>
    <scope>IDENTIFICATION</scope>
</reference>
<evidence type="ECO:0000313" key="8">
    <source>
        <dbReference type="Proteomes" id="UP000694523"/>
    </source>
</evidence>
<keyword evidence="1" id="KW-0479">Metal-binding</keyword>
<feature type="domain" description="B box-type" evidence="6">
    <location>
        <begin position="77"/>
        <end position="117"/>
    </location>
</feature>
<dbReference type="Gene3D" id="3.30.160.60">
    <property type="entry name" value="Classic Zinc Finger"/>
    <property type="match status" value="1"/>
</dbReference>
<dbReference type="Proteomes" id="UP000694523">
    <property type="component" value="Unplaced"/>
</dbReference>
<protein>
    <recommendedName>
        <fullName evidence="6">B box-type domain-containing protein</fullName>
    </recommendedName>
</protein>
<evidence type="ECO:0000256" key="5">
    <source>
        <dbReference type="SAM" id="MobiDB-lite"/>
    </source>
</evidence>
<reference evidence="7" key="2">
    <citation type="submission" date="2025-09" db="UniProtKB">
        <authorList>
            <consortium name="Ensembl"/>
        </authorList>
    </citation>
    <scope>IDENTIFICATION</scope>
</reference>
<keyword evidence="8" id="KW-1185">Reference proteome</keyword>
<evidence type="ECO:0000256" key="3">
    <source>
        <dbReference type="ARBA" id="ARBA00022833"/>
    </source>
</evidence>
<dbReference type="CDD" id="cd19769">
    <property type="entry name" value="Bbox2_TRIM16-like"/>
    <property type="match status" value="1"/>
</dbReference>
<dbReference type="Ensembl" id="ENSNMLT00000038327.1">
    <property type="protein sequence ID" value="ENSNMLP00000034405.1"/>
    <property type="gene ID" value="ENSNMLG00000021437.1"/>
</dbReference>
<dbReference type="PROSITE" id="PS50119">
    <property type="entry name" value="ZF_BBOX"/>
    <property type="match status" value="1"/>
</dbReference>
<sequence>MLAGLVEQLNLEAPPTTDNCHAGPQDVPCDMCIRERKMKAVKSCLQCLVSYCEFHLQPHSDVAVLKKHQLAEPSWNLQKNICYEHNEVKKMFCRTDQTLVCVLCCMDQHEDHVTVTASSEAVERRRGLKSRKDQLLKAVKFKEKGKDWLVEEDQAIRRSAEDAVDQIAESINNVIHRLSKKRTKMEQLVTGQTKCSSKTSLDSITARTVTSPGMAQPGPHPGARPGVGTRMRASGGRASAHGARPGTARKDNVGPPSCGPTTRKGIR</sequence>
<evidence type="ECO:0000313" key="7">
    <source>
        <dbReference type="Ensembl" id="ENSNMLP00000034405.1"/>
    </source>
</evidence>
<feature type="compositionally biased region" description="Low complexity" evidence="5">
    <location>
        <begin position="228"/>
        <end position="244"/>
    </location>
</feature>